<evidence type="ECO:0000313" key="2">
    <source>
        <dbReference type="EMBL" id="JAB98024.1"/>
    </source>
</evidence>
<feature type="compositionally biased region" description="Low complexity" evidence="1">
    <location>
        <begin position="42"/>
        <end position="64"/>
    </location>
</feature>
<proteinExistence type="evidence at transcript level"/>
<feature type="compositionally biased region" description="Polar residues" evidence="1">
    <location>
        <begin position="65"/>
        <end position="78"/>
    </location>
</feature>
<name>W8C6H8_CERCA</name>
<feature type="region of interest" description="Disordered" evidence="1">
    <location>
        <begin position="1"/>
        <end position="98"/>
    </location>
</feature>
<reference evidence="2" key="1">
    <citation type="submission" date="2013-07" db="EMBL/GenBank/DDBJ databases">
        <authorList>
            <person name="Geib S."/>
        </authorList>
    </citation>
    <scope>NUCLEOTIDE SEQUENCE</scope>
</reference>
<accession>W8C6H8</accession>
<dbReference type="OrthoDB" id="3360904at2759"/>
<dbReference type="EMBL" id="GAMC01008531">
    <property type="protein sequence ID" value="JAB98024.1"/>
    <property type="molecule type" value="mRNA"/>
</dbReference>
<reference evidence="2" key="2">
    <citation type="journal article" date="2014" name="BMC Genomics">
        <title>A genomic perspective to assessing quality of mass-reared SIT flies used in Mediterranean fruit fly (Ceratitis capitata) eradication in California.</title>
        <authorList>
            <person name="Calla B."/>
            <person name="Hall B."/>
            <person name="Hou S."/>
            <person name="Geib S.M."/>
        </authorList>
    </citation>
    <scope>NUCLEOTIDE SEQUENCE</scope>
</reference>
<dbReference type="AlphaFoldDB" id="W8C6H8"/>
<evidence type="ECO:0000256" key="1">
    <source>
        <dbReference type="SAM" id="MobiDB-lite"/>
    </source>
</evidence>
<organism evidence="2">
    <name type="scientific">Ceratitis capitata</name>
    <name type="common">Mediterranean fruit fly</name>
    <name type="synonym">Tephritis capitata</name>
    <dbReference type="NCBI Taxonomy" id="7213"/>
    <lineage>
        <taxon>Eukaryota</taxon>
        <taxon>Metazoa</taxon>
        <taxon>Ecdysozoa</taxon>
        <taxon>Arthropoda</taxon>
        <taxon>Hexapoda</taxon>
        <taxon>Insecta</taxon>
        <taxon>Pterygota</taxon>
        <taxon>Neoptera</taxon>
        <taxon>Endopterygota</taxon>
        <taxon>Diptera</taxon>
        <taxon>Brachycera</taxon>
        <taxon>Muscomorpha</taxon>
        <taxon>Tephritoidea</taxon>
        <taxon>Tephritidae</taxon>
        <taxon>Ceratitis</taxon>
        <taxon>Ceratitis</taxon>
    </lineage>
</organism>
<protein>
    <submittedName>
        <fullName evidence="2">Uncharacterized protein</fullName>
    </submittedName>
</protein>
<sequence length="118" mass="14098">MRSARANNEKKDSGVAHGNCSVKQQRQRQVNFSDNKQKRQCRWQQQQQQTRQQPQQPRQQHQQQSAYNDYNSDDSYFSPTDIRRRAVIAAPQQPYSSRTDYRSVGMRIAQHFYDDLEY</sequence>
<feature type="compositionally biased region" description="Polar residues" evidence="1">
    <location>
        <begin position="21"/>
        <end position="34"/>
    </location>
</feature>